<name>A0A0E9RCA1_ANGAN</name>
<dbReference type="AlphaFoldDB" id="A0A0E9RCA1"/>
<reference evidence="1" key="2">
    <citation type="journal article" date="2015" name="Fish Shellfish Immunol.">
        <title>Early steps in the European eel (Anguilla anguilla)-Vibrio vulnificus interaction in the gills: Role of the RtxA13 toxin.</title>
        <authorList>
            <person name="Callol A."/>
            <person name="Pajuelo D."/>
            <person name="Ebbesson L."/>
            <person name="Teles M."/>
            <person name="MacKenzie S."/>
            <person name="Amaro C."/>
        </authorList>
    </citation>
    <scope>NUCLEOTIDE SEQUENCE</scope>
</reference>
<accession>A0A0E9RCA1</accession>
<evidence type="ECO:0000313" key="1">
    <source>
        <dbReference type="EMBL" id="JAH25968.1"/>
    </source>
</evidence>
<reference evidence="1" key="1">
    <citation type="submission" date="2014-11" db="EMBL/GenBank/DDBJ databases">
        <authorList>
            <person name="Amaro Gonzalez C."/>
        </authorList>
    </citation>
    <scope>NUCLEOTIDE SEQUENCE</scope>
</reference>
<proteinExistence type="predicted"/>
<dbReference type="EMBL" id="GBXM01082609">
    <property type="protein sequence ID" value="JAH25968.1"/>
    <property type="molecule type" value="Transcribed_RNA"/>
</dbReference>
<protein>
    <submittedName>
        <fullName evidence="1">Uncharacterized protein</fullName>
    </submittedName>
</protein>
<sequence>MEQLSGNVLYPLQVPHSPSHWPASPPDLLVWICRAALLQLEKEENLKILPLLFNVFSMYSDCFCCLAGCPKLL</sequence>
<organism evidence="1">
    <name type="scientific">Anguilla anguilla</name>
    <name type="common">European freshwater eel</name>
    <name type="synonym">Muraena anguilla</name>
    <dbReference type="NCBI Taxonomy" id="7936"/>
    <lineage>
        <taxon>Eukaryota</taxon>
        <taxon>Metazoa</taxon>
        <taxon>Chordata</taxon>
        <taxon>Craniata</taxon>
        <taxon>Vertebrata</taxon>
        <taxon>Euteleostomi</taxon>
        <taxon>Actinopterygii</taxon>
        <taxon>Neopterygii</taxon>
        <taxon>Teleostei</taxon>
        <taxon>Anguilliformes</taxon>
        <taxon>Anguillidae</taxon>
        <taxon>Anguilla</taxon>
    </lineage>
</organism>